<accession>A0AAJ5WY03</accession>
<evidence type="ECO:0000256" key="1">
    <source>
        <dbReference type="ARBA" id="ARBA00022723"/>
    </source>
</evidence>
<dbReference type="Pfam" id="PF01522">
    <property type="entry name" value="Polysacc_deac_1"/>
    <property type="match status" value="1"/>
</dbReference>
<dbReference type="InterPro" id="IPR002509">
    <property type="entry name" value="NODB_dom"/>
</dbReference>
<dbReference type="GO" id="GO:0016020">
    <property type="term" value="C:membrane"/>
    <property type="evidence" value="ECO:0007669"/>
    <property type="project" value="TreeGrafter"/>
</dbReference>
<evidence type="ECO:0000256" key="2">
    <source>
        <dbReference type="ARBA" id="ARBA00022801"/>
    </source>
</evidence>
<dbReference type="InterPro" id="IPR050248">
    <property type="entry name" value="Polysacc_deacetylase_ArnD"/>
</dbReference>
<evidence type="ECO:0000313" key="5">
    <source>
        <dbReference type="Proteomes" id="UP001220610"/>
    </source>
</evidence>
<dbReference type="GO" id="GO:0016810">
    <property type="term" value="F:hydrolase activity, acting on carbon-nitrogen (but not peptide) bonds"/>
    <property type="evidence" value="ECO:0007669"/>
    <property type="project" value="InterPro"/>
</dbReference>
<dbReference type="PANTHER" id="PTHR10587:SF133">
    <property type="entry name" value="CHITIN DEACETYLASE 1-RELATED"/>
    <property type="match status" value="1"/>
</dbReference>
<dbReference type="EMBL" id="CP119311">
    <property type="protein sequence ID" value="WEK36375.1"/>
    <property type="molecule type" value="Genomic_DNA"/>
</dbReference>
<keyword evidence="1" id="KW-0479">Metal-binding</keyword>
<dbReference type="InterPro" id="IPR011330">
    <property type="entry name" value="Glyco_hydro/deAcase_b/a-brl"/>
</dbReference>
<evidence type="ECO:0000259" key="3">
    <source>
        <dbReference type="Pfam" id="PF01522"/>
    </source>
</evidence>
<dbReference type="PANTHER" id="PTHR10587">
    <property type="entry name" value="GLYCOSYL TRANSFERASE-RELATED"/>
    <property type="match status" value="1"/>
</dbReference>
<dbReference type="GO" id="GO:0005975">
    <property type="term" value="P:carbohydrate metabolic process"/>
    <property type="evidence" value="ECO:0007669"/>
    <property type="project" value="InterPro"/>
</dbReference>
<gene>
    <name evidence="4" type="ORF">P0Y53_02585</name>
</gene>
<reference evidence="4" key="1">
    <citation type="submission" date="2023-03" db="EMBL/GenBank/DDBJ databases">
        <title>Andean soil-derived lignocellulolytic bacterial consortium as a source of novel taxa and putative plastic-active enzymes.</title>
        <authorList>
            <person name="Diaz-Garcia L."/>
            <person name="Chuvochina M."/>
            <person name="Feuerriegel G."/>
            <person name="Bunk B."/>
            <person name="Sproer C."/>
            <person name="Streit W.R."/>
            <person name="Rodriguez L.M."/>
            <person name="Overmann J."/>
            <person name="Jimenez D.J."/>
        </authorList>
    </citation>
    <scope>NUCLEOTIDE SEQUENCE</scope>
    <source>
        <strain evidence="4">MAG 7</strain>
    </source>
</reference>
<dbReference type="Proteomes" id="UP001220610">
    <property type="component" value="Chromosome"/>
</dbReference>
<protein>
    <submittedName>
        <fullName evidence="4">Polysaccharide deacetylase family protein</fullName>
    </submittedName>
</protein>
<dbReference type="GO" id="GO:0046872">
    <property type="term" value="F:metal ion binding"/>
    <property type="evidence" value="ECO:0007669"/>
    <property type="project" value="UniProtKB-KW"/>
</dbReference>
<sequence length="221" mass="25923">MFYFHKTPWLLRKLYPHCLWKLPVEKGEKVLYLTFDDGPHPTITPFVLEELQRWNARATFFCIGKNVAAHPEVYRRILEEGHRTGNHTYNHLNGWKTPGDKYFRDIMETTKYVDSNLFRPPYGRISGFQVKLLKGLEAYKDTERRFEVIMWDVLSGDFDLSIDGERCALNVIGNARPGSIIVFHDSEKAFPRMKEALPKVLRYFTEKGFRFERIGLTAAED</sequence>
<feature type="domain" description="NodB homology" evidence="3">
    <location>
        <begin position="25"/>
        <end position="127"/>
    </location>
</feature>
<dbReference type="SUPFAM" id="SSF88713">
    <property type="entry name" value="Glycoside hydrolase/deacetylase"/>
    <property type="match status" value="1"/>
</dbReference>
<name>A0AAJ5WY03_9BACT</name>
<dbReference type="AlphaFoldDB" id="A0AAJ5WY03"/>
<proteinExistence type="predicted"/>
<dbReference type="Gene3D" id="3.20.20.370">
    <property type="entry name" value="Glycoside hydrolase/deacetylase"/>
    <property type="match status" value="1"/>
</dbReference>
<evidence type="ECO:0000313" key="4">
    <source>
        <dbReference type="EMBL" id="WEK36375.1"/>
    </source>
</evidence>
<keyword evidence="2" id="KW-0378">Hydrolase</keyword>
<organism evidence="4 5">
    <name type="scientific">Candidatus Pseudobacter hemicellulosilyticus</name>
    <dbReference type="NCBI Taxonomy" id="3121375"/>
    <lineage>
        <taxon>Bacteria</taxon>
        <taxon>Pseudomonadati</taxon>
        <taxon>Bacteroidota</taxon>
        <taxon>Chitinophagia</taxon>
        <taxon>Chitinophagales</taxon>
        <taxon>Chitinophagaceae</taxon>
        <taxon>Pseudobacter</taxon>
    </lineage>
</organism>